<feature type="chain" id="PRO_5046045357" evidence="3">
    <location>
        <begin position="23"/>
        <end position="151"/>
    </location>
</feature>
<evidence type="ECO:0000313" key="4">
    <source>
        <dbReference type="EMBL" id="MFC4259439.1"/>
    </source>
</evidence>
<name>A0ABV8QJZ1_9GAMM</name>
<dbReference type="Gene3D" id="1.20.120.1490">
    <property type="match status" value="1"/>
</dbReference>
<feature type="compositionally biased region" description="Low complexity" evidence="2">
    <location>
        <begin position="126"/>
        <end position="151"/>
    </location>
</feature>
<sequence length="151" mass="17584">MTFIRNFAVALIALTFAGFAAAQQQDQISQLAQMVGLSDEQQAEIRGIMEETQAELQELQAEARQVQQRLQDQIGPDYDEETIRNDAERLGDLNGEMTALSTLMQARIDSVFTEEQRNTLEERMKQMQQQQRQMQQQMQQRQMQQQQQQMQ</sequence>
<feature type="region of interest" description="Disordered" evidence="2">
    <location>
        <begin position="114"/>
        <end position="151"/>
    </location>
</feature>
<dbReference type="RefSeq" id="WP_379886991.1">
    <property type="nucleotide sequence ID" value="NZ_JBHSDI010000013.1"/>
</dbReference>
<accession>A0ABV8QJZ1</accession>
<dbReference type="Proteomes" id="UP001595798">
    <property type="component" value="Unassembled WGS sequence"/>
</dbReference>
<evidence type="ECO:0000313" key="5">
    <source>
        <dbReference type="Proteomes" id="UP001595798"/>
    </source>
</evidence>
<reference evidence="5" key="1">
    <citation type="journal article" date="2019" name="Int. J. Syst. Evol. Microbiol.">
        <title>The Global Catalogue of Microorganisms (GCM) 10K type strain sequencing project: providing services to taxonomists for standard genome sequencing and annotation.</title>
        <authorList>
            <consortium name="The Broad Institute Genomics Platform"/>
            <consortium name="The Broad Institute Genome Sequencing Center for Infectious Disease"/>
            <person name="Wu L."/>
            <person name="Ma J."/>
        </authorList>
    </citation>
    <scope>NUCLEOTIDE SEQUENCE [LARGE SCALE GENOMIC DNA]</scope>
    <source>
        <strain evidence="5">CECT 7297</strain>
    </source>
</reference>
<gene>
    <name evidence="4" type="ORF">ACFOZ5_10405</name>
</gene>
<feature type="compositionally biased region" description="Basic and acidic residues" evidence="2">
    <location>
        <begin position="114"/>
        <end position="125"/>
    </location>
</feature>
<comment type="caution">
    <text evidence="4">The sequence shown here is derived from an EMBL/GenBank/DDBJ whole genome shotgun (WGS) entry which is preliminary data.</text>
</comment>
<keyword evidence="5" id="KW-1185">Reference proteome</keyword>
<evidence type="ECO:0000256" key="3">
    <source>
        <dbReference type="SAM" id="SignalP"/>
    </source>
</evidence>
<dbReference type="InterPro" id="IPR012899">
    <property type="entry name" value="LTXXQ"/>
</dbReference>
<organism evidence="4 5">
    <name type="scientific">Marinobacter lacisalsi</name>
    <dbReference type="NCBI Taxonomy" id="475979"/>
    <lineage>
        <taxon>Bacteria</taxon>
        <taxon>Pseudomonadati</taxon>
        <taxon>Pseudomonadota</taxon>
        <taxon>Gammaproteobacteria</taxon>
        <taxon>Pseudomonadales</taxon>
        <taxon>Marinobacteraceae</taxon>
        <taxon>Marinobacter</taxon>
    </lineage>
</organism>
<feature type="coiled-coil region" evidence="1">
    <location>
        <begin position="42"/>
        <end position="73"/>
    </location>
</feature>
<proteinExistence type="predicted"/>
<feature type="signal peptide" evidence="3">
    <location>
        <begin position="1"/>
        <end position="22"/>
    </location>
</feature>
<keyword evidence="3" id="KW-0732">Signal</keyword>
<protein>
    <submittedName>
        <fullName evidence="4">Spy/CpxP family protein refolding chaperone</fullName>
    </submittedName>
</protein>
<evidence type="ECO:0000256" key="1">
    <source>
        <dbReference type="SAM" id="Coils"/>
    </source>
</evidence>
<evidence type="ECO:0000256" key="2">
    <source>
        <dbReference type="SAM" id="MobiDB-lite"/>
    </source>
</evidence>
<keyword evidence="1" id="KW-0175">Coiled coil</keyword>
<dbReference type="EMBL" id="JBHSDI010000013">
    <property type="protein sequence ID" value="MFC4259439.1"/>
    <property type="molecule type" value="Genomic_DNA"/>
</dbReference>
<dbReference type="Pfam" id="PF07813">
    <property type="entry name" value="LTXXQ"/>
    <property type="match status" value="1"/>
</dbReference>